<evidence type="ECO:0000256" key="3">
    <source>
        <dbReference type="ARBA" id="ARBA00010136"/>
    </source>
</evidence>
<comment type="catalytic activity">
    <reaction evidence="1">
        <text>Release of an N-terminal amino acid, Xaa-|-Yaa- from a peptide, amide or arylamide. Xaa is preferably Ala, but may be most amino acids including Pro (slow action). When a terminal hydrophobic residue is followed by a prolyl residue, the two may be released as an intact Xaa-Pro dipeptide.</text>
        <dbReference type="EC" id="3.4.11.2"/>
    </reaction>
</comment>
<evidence type="ECO:0000313" key="17">
    <source>
        <dbReference type="EMBL" id="UOQ61178.1"/>
    </source>
</evidence>
<feature type="domain" description="Aminopeptidase N-like N-terminal" evidence="16">
    <location>
        <begin position="60"/>
        <end position="230"/>
    </location>
</feature>
<comment type="cofactor">
    <cofactor evidence="2">
        <name>Zn(2+)</name>
        <dbReference type="ChEBI" id="CHEBI:29105"/>
    </cofactor>
</comment>
<dbReference type="EMBL" id="CP095043">
    <property type="protein sequence ID" value="UOQ61178.1"/>
    <property type="molecule type" value="Genomic_DNA"/>
</dbReference>
<comment type="similarity">
    <text evidence="3">Belongs to the peptidase M1 family.</text>
</comment>
<dbReference type="SUPFAM" id="SSF55486">
    <property type="entry name" value="Metalloproteases ('zincins'), catalytic domain"/>
    <property type="match status" value="1"/>
</dbReference>
<evidence type="ECO:0000256" key="8">
    <source>
        <dbReference type="ARBA" id="ARBA00022723"/>
    </source>
</evidence>
<dbReference type="PRINTS" id="PR00756">
    <property type="entry name" value="ALADIPTASE"/>
</dbReference>
<feature type="region of interest" description="Disordered" evidence="14">
    <location>
        <begin position="1"/>
        <end position="51"/>
    </location>
</feature>
<keyword evidence="8" id="KW-0479">Metal-binding</keyword>
<evidence type="ECO:0000256" key="13">
    <source>
        <dbReference type="ARBA" id="ARBA00031533"/>
    </source>
</evidence>
<dbReference type="CDD" id="cd09603">
    <property type="entry name" value="M1_APN_like"/>
    <property type="match status" value="1"/>
</dbReference>
<dbReference type="PANTHER" id="PTHR11533:SF174">
    <property type="entry name" value="PUROMYCIN-SENSITIVE AMINOPEPTIDASE-RELATED"/>
    <property type="match status" value="1"/>
</dbReference>
<dbReference type="Gene3D" id="1.10.390.10">
    <property type="entry name" value="Neutral Protease Domain 2"/>
    <property type="match status" value="1"/>
</dbReference>
<dbReference type="EC" id="3.4.11.2" evidence="4"/>
<keyword evidence="10" id="KW-0862">Zinc</keyword>
<evidence type="ECO:0000256" key="12">
    <source>
        <dbReference type="ARBA" id="ARBA00029811"/>
    </source>
</evidence>
<evidence type="ECO:0000256" key="6">
    <source>
        <dbReference type="ARBA" id="ARBA00022438"/>
    </source>
</evidence>
<evidence type="ECO:0000313" key="18">
    <source>
        <dbReference type="Proteomes" id="UP000831775"/>
    </source>
</evidence>
<feature type="compositionally biased region" description="Pro residues" evidence="14">
    <location>
        <begin position="13"/>
        <end position="47"/>
    </location>
</feature>
<name>A0ABY4FY38_9MICO</name>
<evidence type="ECO:0000256" key="2">
    <source>
        <dbReference type="ARBA" id="ARBA00001947"/>
    </source>
</evidence>
<gene>
    <name evidence="17" type="ORF">MUN76_04190</name>
</gene>
<evidence type="ECO:0000256" key="11">
    <source>
        <dbReference type="ARBA" id="ARBA00023049"/>
    </source>
</evidence>
<dbReference type="PANTHER" id="PTHR11533">
    <property type="entry name" value="PROTEASE M1 ZINC METALLOPROTEASE"/>
    <property type="match status" value="1"/>
</dbReference>
<dbReference type="InterPro" id="IPR045357">
    <property type="entry name" value="Aminopeptidase_N-like_N"/>
</dbReference>
<dbReference type="InterPro" id="IPR050344">
    <property type="entry name" value="Peptidase_M1_aminopeptidases"/>
</dbReference>
<evidence type="ECO:0000256" key="1">
    <source>
        <dbReference type="ARBA" id="ARBA00000098"/>
    </source>
</evidence>
<dbReference type="Gene3D" id="2.60.40.1730">
    <property type="entry name" value="tricorn interacting facor f3 domain"/>
    <property type="match status" value="1"/>
</dbReference>
<dbReference type="Pfam" id="PF01433">
    <property type="entry name" value="Peptidase_M1"/>
    <property type="match status" value="1"/>
</dbReference>
<proteinExistence type="inferred from homology"/>
<protein>
    <recommendedName>
        <fullName evidence="5">Aminopeptidase N</fullName>
        <ecNumber evidence="4">3.4.11.2</ecNumber>
    </recommendedName>
    <alternativeName>
        <fullName evidence="12">Alanine aminopeptidase</fullName>
    </alternativeName>
    <alternativeName>
        <fullName evidence="13">Lysyl aminopeptidase</fullName>
    </alternativeName>
</protein>
<dbReference type="InterPro" id="IPR014782">
    <property type="entry name" value="Peptidase_M1_dom"/>
</dbReference>
<dbReference type="SUPFAM" id="SSF63737">
    <property type="entry name" value="Leukotriene A4 hydrolase N-terminal domain"/>
    <property type="match status" value="1"/>
</dbReference>
<evidence type="ECO:0000259" key="16">
    <source>
        <dbReference type="Pfam" id="PF17900"/>
    </source>
</evidence>
<evidence type="ECO:0000256" key="7">
    <source>
        <dbReference type="ARBA" id="ARBA00022670"/>
    </source>
</evidence>
<keyword evidence="18" id="KW-1185">Reference proteome</keyword>
<evidence type="ECO:0000256" key="10">
    <source>
        <dbReference type="ARBA" id="ARBA00022833"/>
    </source>
</evidence>
<keyword evidence="11" id="KW-0482">Metalloprotease</keyword>
<dbReference type="Pfam" id="PF17900">
    <property type="entry name" value="Peptidase_M1_N"/>
    <property type="match status" value="1"/>
</dbReference>
<dbReference type="InterPro" id="IPR042097">
    <property type="entry name" value="Aminopeptidase_N-like_N_sf"/>
</dbReference>
<keyword evidence="7" id="KW-0645">Protease</keyword>
<dbReference type="InterPro" id="IPR001930">
    <property type="entry name" value="Peptidase_M1"/>
</dbReference>
<organism evidence="17 18">
    <name type="scientific">Leucobacter rhizosphaerae</name>
    <dbReference type="NCBI Taxonomy" id="2932245"/>
    <lineage>
        <taxon>Bacteria</taxon>
        <taxon>Bacillati</taxon>
        <taxon>Actinomycetota</taxon>
        <taxon>Actinomycetes</taxon>
        <taxon>Micrococcales</taxon>
        <taxon>Microbacteriaceae</taxon>
        <taxon>Leucobacter</taxon>
    </lineage>
</organism>
<reference evidence="17 18" key="1">
    <citation type="submission" date="2022-04" db="EMBL/GenBank/DDBJ databases">
        <title>Leucobacter sp. isolated from rhizosphere of onion.</title>
        <authorList>
            <person name="Won M."/>
            <person name="Lee C.-M."/>
            <person name="Woen H.-Y."/>
            <person name="Kwon S.-W."/>
        </authorList>
    </citation>
    <scope>NUCLEOTIDE SEQUENCE [LARGE SCALE GENOMIC DNA]</scope>
    <source>
        <strain evidence="17 18">H25R-14</strain>
    </source>
</reference>
<feature type="domain" description="Peptidase M1 membrane alanine aminopeptidase" evidence="15">
    <location>
        <begin position="279"/>
        <end position="455"/>
    </location>
</feature>
<evidence type="ECO:0000256" key="9">
    <source>
        <dbReference type="ARBA" id="ARBA00022801"/>
    </source>
</evidence>
<evidence type="ECO:0000259" key="15">
    <source>
        <dbReference type="Pfam" id="PF01433"/>
    </source>
</evidence>
<dbReference type="RefSeq" id="WP_244687420.1">
    <property type="nucleotide sequence ID" value="NZ_CP095043.1"/>
</dbReference>
<evidence type="ECO:0000256" key="4">
    <source>
        <dbReference type="ARBA" id="ARBA00012564"/>
    </source>
</evidence>
<keyword evidence="6" id="KW-0031">Aminopeptidase</keyword>
<dbReference type="InterPro" id="IPR027268">
    <property type="entry name" value="Peptidase_M4/M1_CTD_sf"/>
</dbReference>
<feature type="compositionally biased region" description="Basic and acidic residues" evidence="14">
    <location>
        <begin position="1"/>
        <end position="11"/>
    </location>
</feature>
<evidence type="ECO:0000256" key="14">
    <source>
        <dbReference type="SAM" id="MobiDB-lite"/>
    </source>
</evidence>
<evidence type="ECO:0000256" key="5">
    <source>
        <dbReference type="ARBA" id="ARBA00015611"/>
    </source>
</evidence>
<keyword evidence="9" id="KW-0378">Hydrolase</keyword>
<dbReference type="Proteomes" id="UP000831775">
    <property type="component" value="Chromosome"/>
</dbReference>
<sequence length="468" mass="51821">MRDCFEARDPLRPVIPNPKPEMPPQSTPPRTPPRLPRPAHPYTPDPYLPHSGDARYSVTRYALDLDYTPRSNRLVGVATLSVRIVEATSAIRVDLIGLQVGKVRVNGNVHKQVVQRDRSVHVRFAAPLDAGDTLELAIEYAGRPGPTRSRWGLIGWEELENGALVASQPSGAPTWFPCNDRVDDRATYHVRVTCDREFFVDVTGVPGAVSTRGGKRTWTFTSDVPTATYLLAAHVGAYAEFPLGRARLITPPAQAARVQEAFAPVEQMLTVFERWFGAYPQDALSIVVCEEALEIPLEAQGMATFGVNHCAPSEQRLIAHELAHQWFGNSVGIARWQDIWLNEGFACYAEWIWSEASGGPSIAELAELHHMRLAALPQDLCLADPGPADMFDDRVYKRGALVLEALRRRLGAVLFEMLLQSWAEAQRHALVTTADFRAHAEALSPASLGDVWRDWLDGTALPELPPRV</sequence>
<accession>A0ABY4FY38</accession>